<dbReference type="Proteomes" id="UP000838878">
    <property type="component" value="Chromosome 2"/>
</dbReference>
<proteinExistence type="predicted"/>
<evidence type="ECO:0000256" key="1">
    <source>
        <dbReference type="SAM" id="MobiDB-lite"/>
    </source>
</evidence>
<dbReference type="EMBL" id="OV170222">
    <property type="protein sequence ID" value="CAH0721358.1"/>
    <property type="molecule type" value="Genomic_DNA"/>
</dbReference>
<keyword evidence="3" id="KW-1185">Reference proteome</keyword>
<feature type="compositionally biased region" description="Polar residues" evidence="1">
    <location>
        <begin position="26"/>
        <end position="35"/>
    </location>
</feature>
<gene>
    <name evidence="2" type="ORF">BINO364_LOCUS7468</name>
</gene>
<evidence type="ECO:0000313" key="2">
    <source>
        <dbReference type="EMBL" id="CAH0721358.1"/>
    </source>
</evidence>
<organism evidence="2 3">
    <name type="scientific">Brenthis ino</name>
    <name type="common">lesser marbled fritillary</name>
    <dbReference type="NCBI Taxonomy" id="405034"/>
    <lineage>
        <taxon>Eukaryota</taxon>
        <taxon>Metazoa</taxon>
        <taxon>Ecdysozoa</taxon>
        <taxon>Arthropoda</taxon>
        <taxon>Hexapoda</taxon>
        <taxon>Insecta</taxon>
        <taxon>Pterygota</taxon>
        <taxon>Neoptera</taxon>
        <taxon>Endopterygota</taxon>
        <taxon>Lepidoptera</taxon>
        <taxon>Glossata</taxon>
        <taxon>Ditrysia</taxon>
        <taxon>Papilionoidea</taxon>
        <taxon>Nymphalidae</taxon>
        <taxon>Heliconiinae</taxon>
        <taxon>Argynnini</taxon>
        <taxon>Brenthis</taxon>
    </lineage>
</organism>
<name>A0A8J9VGR9_9NEOP</name>
<protein>
    <submittedName>
        <fullName evidence="2">Uncharacterized protein</fullName>
    </submittedName>
</protein>
<sequence>MRGCVTETSLIVVSARAGWGAAHGQRSPQAARTPQSSHSRRRDVSRSGSRRAVLSSVVSVLGGAVQVNVPHESSSPIEIASIIAVTNYIVLQHRNGVGDR</sequence>
<dbReference type="AlphaFoldDB" id="A0A8J9VGR9"/>
<feature type="region of interest" description="Disordered" evidence="1">
    <location>
        <begin position="18"/>
        <end position="50"/>
    </location>
</feature>
<feature type="non-terminal residue" evidence="2">
    <location>
        <position position="100"/>
    </location>
</feature>
<accession>A0A8J9VGR9</accession>
<reference evidence="2" key="1">
    <citation type="submission" date="2021-12" db="EMBL/GenBank/DDBJ databases">
        <authorList>
            <person name="Martin H S."/>
        </authorList>
    </citation>
    <scope>NUCLEOTIDE SEQUENCE</scope>
</reference>
<evidence type="ECO:0000313" key="3">
    <source>
        <dbReference type="Proteomes" id="UP000838878"/>
    </source>
</evidence>